<comment type="similarity">
    <text evidence="8">Belongs to the FtsL family.</text>
</comment>
<evidence type="ECO:0000256" key="8">
    <source>
        <dbReference type="HAMAP-Rule" id="MF_00910"/>
    </source>
</evidence>
<comment type="function">
    <text evidence="8">Essential cell division protein. May link together the upstream cell division proteins, which are predominantly cytoplasmic, with the downstream cell division proteins, which are predominantly periplasmic.</text>
</comment>
<reference evidence="10 11" key="1">
    <citation type="submission" date="2019-03" db="EMBL/GenBank/DDBJ databases">
        <title>Genomic Encyclopedia of Type Strains, Phase IV (KMG-IV): sequencing the most valuable type-strain genomes for metagenomic binning, comparative biology and taxonomic classification.</title>
        <authorList>
            <person name="Goeker M."/>
        </authorList>
    </citation>
    <scope>NUCLEOTIDE SEQUENCE [LARGE SCALE GENOMIC DNA]</scope>
    <source>
        <strain evidence="10 11">DSM 18577</strain>
    </source>
</reference>
<evidence type="ECO:0000256" key="4">
    <source>
        <dbReference type="ARBA" id="ARBA00022692"/>
    </source>
</evidence>
<dbReference type="Proteomes" id="UP000295565">
    <property type="component" value="Unassembled WGS sequence"/>
</dbReference>
<keyword evidence="2 8" id="KW-1003">Cell membrane</keyword>
<keyword evidence="11" id="KW-1185">Reference proteome</keyword>
<dbReference type="EMBL" id="SMGD01000012">
    <property type="protein sequence ID" value="TCK57957.1"/>
    <property type="molecule type" value="Genomic_DNA"/>
</dbReference>
<keyword evidence="7 8" id="KW-0131">Cell cycle</keyword>
<keyword evidence="5 8" id="KW-1133">Transmembrane helix</keyword>
<evidence type="ECO:0000256" key="5">
    <source>
        <dbReference type="ARBA" id="ARBA00022989"/>
    </source>
</evidence>
<evidence type="ECO:0000256" key="1">
    <source>
        <dbReference type="ARBA" id="ARBA00004401"/>
    </source>
</evidence>
<evidence type="ECO:0000313" key="10">
    <source>
        <dbReference type="EMBL" id="TCK57957.1"/>
    </source>
</evidence>
<sequence>MNQSTRQPTLLGIILSDLKHFKVFWLIAVLCLASAMAIVVTTQDTRLLITQRAALIDQHDQLNNDWRHLLIEENALDEHNRIEQIAKQKLHMVRPQPKDEVLVTP</sequence>
<dbReference type="GO" id="GO:0032153">
    <property type="term" value="C:cell division site"/>
    <property type="evidence" value="ECO:0007669"/>
    <property type="project" value="UniProtKB-UniRule"/>
</dbReference>
<keyword evidence="6 8" id="KW-0472">Membrane</keyword>
<dbReference type="Pfam" id="PF04999">
    <property type="entry name" value="FtsL"/>
    <property type="match status" value="1"/>
</dbReference>
<evidence type="ECO:0000256" key="2">
    <source>
        <dbReference type="ARBA" id="ARBA00022475"/>
    </source>
</evidence>
<dbReference type="GO" id="GO:0005886">
    <property type="term" value="C:plasma membrane"/>
    <property type="evidence" value="ECO:0007669"/>
    <property type="project" value="UniProtKB-SubCell"/>
</dbReference>
<dbReference type="AlphaFoldDB" id="A0A4R1K2A4"/>
<gene>
    <name evidence="8" type="primary">ftsL</name>
    <name evidence="10" type="ORF">EV690_1661</name>
</gene>
<proteinExistence type="inferred from homology"/>
<keyword evidence="4 8" id="KW-0812">Transmembrane</keyword>
<dbReference type="RefSeq" id="WP_131912485.1">
    <property type="nucleotide sequence ID" value="NZ_OU594967.1"/>
</dbReference>
<dbReference type="HAMAP" id="MF_00910">
    <property type="entry name" value="FtsL"/>
    <property type="match status" value="1"/>
</dbReference>
<evidence type="ECO:0000256" key="7">
    <source>
        <dbReference type="ARBA" id="ARBA00023306"/>
    </source>
</evidence>
<evidence type="ECO:0000256" key="9">
    <source>
        <dbReference type="NCBIfam" id="TIGR02209"/>
    </source>
</evidence>
<evidence type="ECO:0000256" key="3">
    <source>
        <dbReference type="ARBA" id="ARBA00022618"/>
    </source>
</evidence>
<dbReference type="InterPro" id="IPR011922">
    <property type="entry name" value="Cell_div_FtsL"/>
</dbReference>
<evidence type="ECO:0000256" key="6">
    <source>
        <dbReference type="ARBA" id="ARBA00023136"/>
    </source>
</evidence>
<dbReference type="NCBIfam" id="TIGR02209">
    <property type="entry name" value="ftsL_broad"/>
    <property type="match status" value="1"/>
</dbReference>
<comment type="caution">
    <text evidence="10">The sequence shown here is derived from an EMBL/GenBank/DDBJ whole genome shotgun (WGS) entry which is preliminary data.</text>
</comment>
<keyword evidence="3 8" id="KW-0132">Cell division</keyword>
<dbReference type="PANTHER" id="PTHR37479">
    <property type="entry name" value="CELL DIVISION PROTEIN FTSL"/>
    <property type="match status" value="1"/>
</dbReference>
<dbReference type="OrthoDB" id="6196803at2"/>
<dbReference type="GO" id="GO:0043093">
    <property type="term" value="P:FtsZ-dependent cytokinesis"/>
    <property type="evidence" value="ECO:0007669"/>
    <property type="project" value="UniProtKB-UniRule"/>
</dbReference>
<evidence type="ECO:0000313" key="11">
    <source>
        <dbReference type="Proteomes" id="UP000295565"/>
    </source>
</evidence>
<comment type="subunit">
    <text evidence="8">Part of a complex composed of FtsB, FtsL and FtsQ.</text>
</comment>
<protein>
    <recommendedName>
        <fullName evidence="8 9">Cell division protein FtsL</fullName>
    </recommendedName>
</protein>
<organism evidence="10 11">
    <name type="scientific">Celerinatantimonas diazotrophica</name>
    <dbReference type="NCBI Taxonomy" id="412034"/>
    <lineage>
        <taxon>Bacteria</taxon>
        <taxon>Pseudomonadati</taxon>
        <taxon>Pseudomonadota</taxon>
        <taxon>Gammaproteobacteria</taxon>
        <taxon>Celerinatantimonadaceae</taxon>
        <taxon>Celerinatantimonas</taxon>
    </lineage>
</organism>
<comment type="subcellular location">
    <subcellularLocation>
        <location evidence="8">Cell inner membrane</location>
        <topology evidence="8">Single-pass type II membrane protein</topology>
    </subcellularLocation>
    <subcellularLocation>
        <location evidence="1">Cell membrane</location>
        <topology evidence="1">Single-pass type II membrane protein</topology>
    </subcellularLocation>
    <text evidence="8">Localizes to the division septum where it forms a ring structure.</text>
</comment>
<keyword evidence="8" id="KW-0997">Cell inner membrane</keyword>
<name>A0A4R1K2A4_9GAMM</name>
<accession>A0A4R1K2A4</accession>
<dbReference type="PANTHER" id="PTHR37479:SF1">
    <property type="entry name" value="CELL DIVISION PROTEIN FTSL"/>
    <property type="match status" value="1"/>
</dbReference>
<feature type="transmembrane region" description="Helical" evidence="8">
    <location>
        <begin position="23"/>
        <end position="42"/>
    </location>
</feature>